<dbReference type="EMBL" id="LUTY01000329">
    <property type="protein sequence ID" value="OAD23506.1"/>
    <property type="molecule type" value="Genomic_DNA"/>
</dbReference>
<evidence type="ECO:0000313" key="2">
    <source>
        <dbReference type="Proteomes" id="UP000076962"/>
    </source>
</evidence>
<gene>
    <name evidence="1" type="ORF">THIOM_000663</name>
</gene>
<name>A0A176S6H9_9GAMM</name>
<evidence type="ECO:0000313" key="1">
    <source>
        <dbReference type="EMBL" id="OAD23506.1"/>
    </source>
</evidence>
<reference evidence="1 2" key="1">
    <citation type="submission" date="2016-05" db="EMBL/GenBank/DDBJ databases">
        <title>Single-cell genome of chain-forming Candidatus Thiomargarita nelsonii and comparison to other large sulfur-oxidizing bacteria.</title>
        <authorList>
            <person name="Winkel M."/>
            <person name="Salman V."/>
            <person name="Woyke T."/>
            <person name="Schulz-Vogt H."/>
            <person name="Richter M."/>
            <person name="Flood B."/>
            <person name="Bailey J."/>
            <person name="Amann R."/>
            <person name="Mussmann M."/>
        </authorList>
    </citation>
    <scope>NUCLEOTIDE SEQUENCE [LARGE SCALE GENOMIC DNA]</scope>
    <source>
        <strain evidence="1 2">THI036</strain>
    </source>
</reference>
<accession>A0A176S6H9</accession>
<dbReference type="SUPFAM" id="SSF52317">
    <property type="entry name" value="Class I glutamine amidotransferase-like"/>
    <property type="match status" value="1"/>
</dbReference>
<dbReference type="Proteomes" id="UP000076962">
    <property type="component" value="Unassembled WGS sequence"/>
</dbReference>
<sequence>MKITLLWLFCFQTAQGEPYKIALVNPDNYRIIKFGHFYYSAAYGEVVDIDRADGGRENPDNWTGVGTQPDFIGTILSNAGYQVDYFTSNTLPAMTPTDYNVVIIQDPLEDNNREFDSSVLQELPDLLQHTTSEAFWSNILGYFNAGGGVVLVGDAVRLLEKLGISIKTDETANTLPEPRLEAKPSKWLFINGWPFCGTDRNGSGTYQVESSALLAPGTKLADLKLFNGNDRSAAMWSDTVYYPANGVSLLDVRVQGSSEYPLHGEVCNPPVGKVIVDDVLTHFMGYIIHDSKKIFYIGSDSFFDYKLRDHRGAWHAKEFLEMSYTTTEAGQELILKLVEQVLNYSTETCIPSIEIDLNSNNRVTGDRVVVNAHIKGPKGSVSSCEQTQVVETVWVKLPNDA</sequence>
<dbReference type="InterPro" id="IPR029062">
    <property type="entry name" value="Class_I_gatase-like"/>
</dbReference>
<protein>
    <submittedName>
        <fullName evidence="1">Uncharacterized protein</fullName>
    </submittedName>
</protein>
<feature type="non-terminal residue" evidence="1">
    <location>
        <position position="401"/>
    </location>
</feature>
<comment type="caution">
    <text evidence="1">The sequence shown here is derived from an EMBL/GenBank/DDBJ whole genome shotgun (WGS) entry which is preliminary data.</text>
</comment>
<organism evidence="1 2">
    <name type="scientific">Candidatus Thiomargarita nelsonii</name>
    <dbReference type="NCBI Taxonomy" id="1003181"/>
    <lineage>
        <taxon>Bacteria</taxon>
        <taxon>Pseudomonadati</taxon>
        <taxon>Pseudomonadota</taxon>
        <taxon>Gammaproteobacteria</taxon>
        <taxon>Thiotrichales</taxon>
        <taxon>Thiotrichaceae</taxon>
        <taxon>Thiomargarita</taxon>
    </lineage>
</organism>
<proteinExistence type="predicted"/>
<dbReference type="AlphaFoldDB" id="A0A176S6H9"/>
<keyword evidence="2" id="KW-1185">Reference proteome</keyword>